<dbReference type="InterPro" id="IPR007549">
    <property type="entry name" value="DUF512"/>
</dbReference>
<evidence type="ECO:0000313" key="5">
    <source>
        <dbReference type="Proteomes" id="UP000007177"/>
    </source>
</evidence>
<protein>
    <submittedName>
        <fullName evidence="4">Putative Fe-S oxidoreductase</fullName>
    </submittedName>
</protein>
<dbReference type="Pfam" id="PF17820">
    <property type="entry name" value="PDZ_6"/>
    <property type="match status" value="1"/>
</dbReference>
<evidence type="ECO:0000259" key="3">
    <source>
        <dbReference type="Pfam" id="PF19238"/>
    </source>
</evidence>
<dbReference type="SUPFAM" id="SSF50156">
    <property type="entry name" value="PDZ domain-like"/>
    <property type="match status" value="1"/>
</dbReference>
<dbReference type="RefSeq" id="WP_014356350.1">
    <property type="nucleotide sequence ID" value="NC_016894.1"/>
</dbReference>
<evidence type="ECO:0000313" key="4">
    <source>
        <dbReference type="EMBL" id="AFA48750.1"/>
    </source>
</evidence>
<dbReference type="Gene3D" id="2.30.42.10">
    <property type="match status" value="1"/>
</dbReference>
<sequence length="449" mass="50331">MLKKFIINSVQKESILYEMDVEAGDILLSINGMPVTDILDYRYLIADDTLMVEIEKADGEIWELDIEKEFEDDLGVEFPEEMIGTKTCKNNCVFCFIDQLPAGMRESLYIKDDDERLSFLTGNYITMTNLTKDELNRIIRYRIMPMNLSIHTTNPELRKKMLKNRFAGDVMSYLETFRDNGIQMNGQIVLVPGYNDGAELKKTLEDLIEFYPVLQSVSVVPVGISEHRQGLAELRPFSREEAVSTLAIINAIHDNMAKMHGDGFVYPSDEFFLLANIDIPNVDYYHGFPQIENGVGMMADFKASVQEALDVTKTNPIDVSPVGTEIKSGLKIGIITGIAAFEYMCGLISNIKAELPDLDLVVFPVTNYFFGPRITVSGLLTGADIVAQIKPMLVDNPRELLLLPENVLRNGTEVLLDDWTLTKLSDALNVPITAIPVIGQNLLNVVLNK</sequence>
<gene>
    <name evidence="4" type="ordered locus">Awo_c19720</name>
</gene>
<name>H6LJZ6_ACEWD</name>
<dbReference type="KEGG" id="awo:Awo_c19720"/>
<dbReference type="Gene3D" id="3.20.20.70">
    <property type="entry name" value="Aldolase class I"/>
    <property type="match status" value="1"/>
</dbReference>
<dbReference type="InterPro" id="IPR041489">
    <property type="entry name" value="PDZ_6"/>
</dbReference>
<dbReference type="Pfam" id="PF19238">
    <property type="entry name" value="Radical_SAM_2"/>
    <property type="match status" value="1"/>
</dbReference>
<dbReference type="InterPro" id="IPR045375">
    <property type="entry name" value="Put_radical_SAM-like_N"/>
</dbReference>
<organism evidence="4 5">
    <name type="scientific">Acetobacterium woodii (strain ATCC 29683 / DSM 1030 / JCM 2381 / KCTC 1655 / WB1)</name>
    <dbReference type="NCBI Taxonomy" id="931626"/>
    <lineage>
        <taxon>Bacteria</taxon>
        <taxon>Bacillati</taxon>
        <taxon>Bacillota</taxon>
        <taxon>Clostridia</taxon>
        <taxon>Eubacteriales</taxon>
        <taxon>Eubacteriaceae</taxon>
        <taxon>Acetobacterium</taxon>
    </lineage>
</organism>
<dbReference type="eggNOG" id="COG1625">
    <property type="taxonomic scope" value="Bacteria"/>
</dbReference>
<dbReference type="EMBL" id="CP002987">
    <property type="protein sequence ID" value="AFA48750.1"/>
    <property type="molecule type" value="Genomic_DNA"/>
</dbReference>
<evidence type="ECO:0000259" key="2">
    <source>
        <dbReference type="Pfam" id="PF17820"/>
    </source>
</evidence>
<feature type="domain" description="Putative radical SAM N-terminal" evidence="3">
    <location>
        <begin position="68"/>
        <end position="217"/>
    </location>
</feature>
<dbReference type="SUPFAM" id="SSF102114">
    <property type="entry name" value="Radical SAM enzymes"/>
    <property type="match status" value="1"/>
</dbReference>
<evidence type="ECO:0000259" key="1">
    <source>
        <dbReference type="Pfam" id="PF04459"/>
    </source>
</evidence>
<proteinExistence type="predicted"/>
<dbReference type="STRING" id="931626.Awo_c19720"/>
<accession>H6LJZ6</accession>
<dbReference type="Proteomes" id="UP000007177">
    <property type="component" value="Chromosome"/>
</dbReference>
<dbReference type="HOGENOM" id="CLU_037396_0_0_9"/>
<dbReference type="InterPro" id="IPR013785">
    <property type="entry name" value="Aldolase_TIM"/>
</dbReference>
<feature type="domain" description="PDZ" evidence="2">
    <location>
        <begin position="6"/>
        <end position="53"/>
    </location>
</feature>
<reference evidence="5" key="1">
    <citation type="submission" date="2011-07" db="EMBL/GenBank/DDBJ databases">
        <title>Complete genome sequence of Acetobacterium woodii.</title>
        <authorList>
            <person name="Poehlein A."/>
            <person name="Schmidt S."/>
            <person name="Kaster A.-K."/>
            <person name="Goenrich M."/>
            <person name="Vollmers J."/>
            <person name="Thuermer A."/>
            <person name="Gottschalk G."/>
            <person name="Thauer R.K."/>
            <person name="Daniel R."/>
            <person name="Mueller V."/>
        </authorList>
    </citation>
    <scope>NUCLEOTIDE SEQUENCE [LARGE SCALE GENOMIC DNA]</scope>
    <source>
        <strain evidence="5">ATCC 29683 / DSM 1030 / JCM 2381 / KCTC 1655 / WB1</strain>
    </source>
</reference>
<dbReference type="InterPro" id="IPR036034">
    <property type="entry name" value="PDZ_sf"/>
</dbReference>
<dbReference type="Pfam" id="PF04459">
    <property type="entry name" value="DUF512"/>
    <property type="match status" value="1"/>
</dbReference>
<reference evidence="4 5" key="2">
    <citation type="journal article" date="2012" name="PLoS ONE">
        <title>An ancient pathway combining carbon dioxide fixation with the generation and utilization of a sodium ion gradient for ATP synthesis.</title>
        <authorList>
            <person name="Poehlein A."/>
            <person name="Schmidt S."/>
            <person name="Kaster A.K."/>
            <person name="Goenrich M."/>
            <person name="Vollmers J."/>
            <person name="Thurmer A."/>
            <person name="Bertsch J."/>
            <person name="Schuchmann K."/>
            <person name="Voigt B."/>
            <person name="Hecker M."/>
            <person name="Daniel R."/>
            <person name="Thauer R.K."/>
            <person name="Gottschalk G."/>
            <person name="Muller V."/>
        </authorList>
    </citation>
    <scope>NUCLEOTIDE SEQUENCE [LARGE SCALE GENOMIC DNA]</scope>
    <source>
        <strain evidence="5">ATCC 29683 / DSM 1030 / JCM 2381 / KCTC 1655 / WB1</strain>
    </source>
</reference>
<feature type="domain" description="DUF512" evidence="1">
    <location>
        <begin position="220"/>
        <end position="435"/>
    </location>
</feature>
<keyword evidence="5" id="KW-1185">Reference proteome</keyword>
<dbReference type="InterPro" id="IPR058240">
    <property type="entry name" value="rSAM_sf"/>
</dbReference>
<dbReference type="AlphaFoldDB" id="H6LJZ6"/>